<dbReference type="PANTHER" id="PTHR36439:SF1">
    <property type="entry name" value="DUF1697 DOMAIN-CONTAINING PROTEIN"/>
    <property type="match status" value="1"/>
</dbReference>
<dbReference type="Proteomes" id="UP001597391">
    <property type="component" value="Unassembled WGS sequence"/>
</dbReference>
<accession>A0ABW5XEZ2</accession>
<keyword evidence="2" id="KW-1185">Reference proteome</keyword>
<organism evidence="1 2">
    <name type="scientific">Populibacterium corticicola</name>
    <dbReference type="NCBI Taxonomy" id="1812826"/>
    <lineage>
        <taxon>Bacteria</taxon>
        <taxon>Bacillati</taxon>
        <taxon>Actinomycetota</taxon>
        <taxon>Actinomycetes</taxon>
        <taxon>Micrococcales</taxon>
        <taxon>Jonesiaceae</taxon>
        <taxon>Populibacterium</taxon>
    </lineage>
</organism>
<dbReference type="InterPro" id="IPR012545">
    <property type="entry name" value="DUF1697"/>
</dbReference>
<dbReference type="RefSeq" id="WP_377466421.1">
    <property type="nucleotide sequence ID" value="NZ_JBHUOP010000003.1"/>
</dbReference>
<dbReference type="PANTHER" id="PTHR36439">
    <property type="entry name" value="BLL4334 PROTEIN"/>
    <property type="match status" value="1"/>
</dbReference>
<gene>
    <name evidence="1" type="ORF">ACFSYH_08225</name>
</gene>
<dbReference type="PIRSF" id="PIRSF008502">
    <property type="entry name" value="UCP008502"/>
    <property type="match status" value="1"/>
</dbReference>
<evidence type="ECO:0000313" key="2">
    <source>
        <dbReference type="Proteomes" id="UP001597391"/>
    </source>
</evidence>
<name>A0ABW5XEZ2_9MICO</name>
<dbReference type="Gene3D" id="3.30.70.1280">
    <property type="entry name" value="SP0830-like domains"/>
    <property type="match status" value="1"/>
</dbReference>
<evidence type="ECO:0000313" key="1">
    <source>
        <dbReference type="EMBL" id="MFD2840555.1"/>
    </source>
</evidence>
<dbReference type="Pfam" id="PF08002">
    <property type="entry name" value="DUF1697"/>
    <property type="match status" value="1"/>
</dbReference>
<proteinExistence type="predicted"/>
<protein>
    <submittedName>
        <fullName evidence="1">DUF1697 domain-containing protein</fullName>
    </submittedName>
</protein>
<reference evidence="2" key="1">
    <citation type="journal article" date="2019" name="Int. J. Syst. Evol. Microbiol.">
        <title>The Global Catalogue of Microorganisms (GCM) 10K type strain sequencing project: providing services to taxonomists for standard genome sequencing and annotation.</title>
        <authorList>
            <consortium name="The Broad Institute Genomics Platform"/>
            <consortium name="The Broad Institute Genome Sequencing Center for Infectious Disease"/>
            <person name="Wu L."/>
            <person name="Ma J."/>
        </authorList>
    </citation>
    <scope>NUCLEOTIDE SEQUENCE [LARGE SCALE GENOMIC DNA]</scope>
    <source>
        <strain evidence="2">KCTC 33576</strain>
    </source>
</reference>
<dbReference type="Gene3D" id="3.30.70.1260">
    <property type="entry name" value="bacterial protein sp0830 like"/>
    <property type="match status" value="1"/>
</dbReference>
<sequence length="178" mass="19405">MSIWVALLRGVNVNGITVRSADLAGLFRDLGFEQVKTVLASGNVRFNASGDDSADTQEKLKQRIEAGLRERFGYDAWIVLVPHEALADLIDAYPFAQDSEHHAYVVFASTEEARDDLLSGVQEGSADAVEHVAGGAGVVYWRCPKGGSTDTPFSKHAAKVRFKATTTNRNINTLRKLL</sequence>
<comment type="caution">
    <text evidence="1">The sequence shown here is derived from an EMBL/GenBank/DDBJ whole genome shotgun (WGS) entry which is preliminary data.</text>
</comment>
<dbReference type="EMBL" id="JBHUOP010000003">
    <property type="protein sequence ID" value="MFD2840555.1"/>
    <property type="molecule type" value="Genomic_DNA"/>
</dbReference>
<dbReference type="SUPFAM" id="SSF160379">
    <property type="entry name" value="SP0830-like"/>
    <property type="match status" value="1"/>
</dbReference>